<dbReference type="SUPFAM" id="SSF50978">
    <property type="entry name" value="WD40 repeat-like"/>
    <property type="match status" value="1"/>
</dbReference>
<evidence type="ECO:0000256" key="2">
    <source>
        <dbReference type="ARBA" id="ARBA00022737"/>
    </source>
</evidence>
<dbReference type="EMBL" id="UZAH01025925">
    <property type="protein sequence ID" value="VDO72829.1"/>
    <property type="molecule type" value="Genomic_DNA"/>
</dbReference>
<dbReference type="GO" id="GO:1905515">
    <property type="term" value="P:non-motile cilium assembly"/>
    <property type="evidence" value="ECO:0007669"/>
    <property type="project" value="TreeGrafter"/>
</dbReference>
<protein>
    <submittedName>
        <fullName evidence="6">Transcription factor WD40-like family</fullName>
    </submittedName>
</protein>
<dbReference type="PANTHER" id="PTHR12764:SF5">
    <property type="entry name" value="LD29485P"/>
    <property type="match status" value="1"/>
</dbReference>
<dbReference type="Pfam" id="PF23390">
    <property type="entry name" value="Beta-prop_WDR35_2nd"/>
    <property type="match status" value="2"/>
</dbReference>
<organism evidence="5 6">
    <name type="scientific">Heligmosomoides polygyrus</name>
    <name type="common">Parasitic roundworm</name>
    <dbReference type="NCBI Taxonomy" id="6339"/>
    <lineage>
        <taxon>Eukaryota</taxon>
        <taxon>Metazoa</taxon>
        <taxon>Ecdysozoa</taxon>
        <taxon>Nematoda</taxon>
        <taxon>Chromadorea</taxon>
        <taxon>Rhabditida</taxon>
        <taxon>Rhabditina</taxon>
        <taxon>Rhabditomorpha</taxon>
        <taxon>Strongyloidea</taxon>
        <taxon>Heligmosomidae</taxon>
        <taxon>Heligmosomoides</taxon>
    </lineage>
</organism>
<dbReference type="PANTHER" id="PTHR12764">
    <property type="entry name" value="WD REPEAT DOMAIN-RELATED"/>
    <property type="match status" value="1"/>
</dbReference>
<dbReference type="InterPro" id="IPR039857">
    <property type="entry name" value="Ift122/121"/>
</dbReference>
<dbReference type="InterPro" id="IPR056158">
    <property type="entry name" value="Beta-prop_IFT121_2nd"/>
</dbReference>
<sequence>MVALESVELETALAKDLRKDNIIALKWHAPTPKCRFVENESRSSPSSRKKCGFSLAYFFTLLRFVELKSGGVVLSRDSPSLARLPRLQSLDSLPVPVDSRPDPRPKLLIAYAHGVVQLMRNEDDMSPIVARFPQLTVTCARWCPNGNFFAVTGQQIDMPAQENCVVHVVTAFGVWGYCGHTVVYSYEKAERGDYRVLFYESKLDESYSKPVRQLAQLATGSDYCVIANRQEDTLGKCLLQLCNNIGTCIDFKYVDIEPQSISLNNWAAVIAGVDSYFIWHFLVPHKSSTPSRPVGLTSEDIIHKLDPAMITTEISGRRRYCESGTVLKASLHDGAIQGRFSLVPNIVQMGLNISGSRLATIDSSNLLQFFDLSEDGVNKVISMDVKEVADFKWDEEQEDSIAYLSKQKLIVLRGKDAEEGISCEGYICSFRGLVVRTVLLDSFLLPNSTADKRFIIDSEIKTMVKAHPKRAALIGLHHEDHELNKIAHLRSPVIGPKED</sequence>
<dbReference type="GO" id="GO:0061512">
    <property type="term" value="P:protein localization to cilium"/>
    <property type="evidence" value="ECO:0007669"/>
    <property type="project" value="TreeGrafter"/>
</dbReference>
<proteinExistence type="predicted"/>
<feature type="domain" description="IFT121 second beta-propeller" evidence="3">
    <location>
        <begin position="322"/>
        <end position="459"/>
    </location>
</feature>
<dbReference type="Proteomes" id="UP000050761">
    <property type="component" value="Unassembled WGS sequence"/>
</dbReference>
<dbReference type="AlphaFoldDB" id="A0A183FKC3"/>
<evidence type="ECO:0000259" key="3">
    <source>
        <dbReference type="Pfam" id="PF23390"/>
    </source>
</evidence>
<dbReference type="GO" id="GO:0030991">
    <property type="term" value="C:intraciliary transport particle A"/>
    <property type="evidence" value="ECO:0007669"/>
    <property type="project" value="TreeGrafter"/>
</dbReference>
<feature type="domain" description="IFT121 second beta-propeller" evidence="3">
    <location>
        <begin position="175"/>
        <end position="289"/>
    </location>
</feature>
<accession>A0A3P7Y7K0</accession>
<keyword evidence="1" id="KW-0853">WD repeat</keyword>
<gene>
    <name evidence="4" type="ORF">HPBE_LOCUS7577</name>
</gene>
<reference evidence="6" key="2">
    <citation type="submission" date="2019-09" db="UniProtKB">
        <authorList>
            <consortium name="WormBaseParasite"/>
        </authorList>
    </citation>
    <scope>IDENTIFICATION</scope>
</reference>
<name>A0A183FKC3_HELPZ</name>
<dbReference type="WBParaSite" id="HPBE_0000757601-mRNA-1">
    <property type="protein sequence ID" value="HPBE_0000757601-mRNA-1"/>
    <property type="gene ID" value="HPBE_0000757601"/>
</dbReference>
<dbReference type="GO" id="GO:0035721">
    <property type="term" value="P:intraciliary retrograde transport"/>
    <property type="evidence" value="ECO:0007669"/>
    <property type="project" value="TreeGrafter"/>
</dbReference>
<evidence type="ECO:0000313" key="4">
    <source>
        <dbReference type="EMBL" id="VDO72829.1"/>
    </source>
</evidence>
<evidence type="ECO:0000313" key="5">
    <source>
        <dbReference type="Proteomes" id="UP000050761"/>
    </source>
</evidence>
<dbReference type="OrthoDB" id="10260567at2759"/>
<keyword evidence="2" id="KW-0677">Repeat</keyword>
<evidence type="ECO:0000256" key="1">
    <source>
        <dbReference type="ARBA" id="ARBA00022574"/>
    </source>
</evidence>
<accession>A0A183FKC3</accession>
<dbReference type="InterPro" id="IPR036322">
    <property type="entry name" value="WD40_repeat_dom_sf"/>
</dbReference>
<dbReference type="GO" id="GO:0097730">
    <property type="term" value="C:non-motile cilium"/>
    <property type="evidence" value="ECO:0007669"/>
    <property type="project" value="TreeGrafter"/>
</dbReference>
<reference evidence="4 5" key="1">
    <citation type="submission" date="2018-11" db="EMBL/GenBank/DDBJ databases">
        <authorList>
            <consortium name="Pathogen Informatics"/>
        </authorList>
    </citation>
    <scope>NUCLEOTIDE SEQUENCE [LARGE SCALE GENOMIC DNA]</scope>
</reference>
<keyword evidence="5" id="KW-1185">Reference proteome</keyword>
<evidence type="ECO:0000313" key="6">
    <source>
        <dbReference type="WBParaSite" id="HPBE_0000757601-mRNA-1"/>
    </source>
</evidence>